<dbReference type="Gene3D" id="1.10.2000.10">
    <property type="entry name" value="Frizzled cysteine-rich domain"/>
    <property type="match status" value="1"/>
</dbReference>
<comment type="function">
    <text evidence="9">Soluble frizzled-related proteins (sFRPS) function as modulators of Wnt signaling through direct interaction with Wnts. They have a role in regulating cell growth and differentiation in specific cell types. SFRP2 may be important for eye retinal development and for myogenesis.</text>
</comment>
<dbReference type="CDD" id="cd03580">
    <property type="entry name" value="NTR_Sfrp1_like"/>
    <property type="match status" value="1"/>
</dbReference>
<keyword evidence="3" id="KW-0217">Developmental protein</keyword>
<feature type="compositionally biased region" description="Low complexity" evidence="12">
    <location>
        <begin position="249"/>
        <end position="271"/>
    </location>
</feature>
<evidence type="ECO:0000256" key="1">
    <source>
        <dbReference type="ARBA" id="ARBA00004613"/>
    </source>
</evidence>
<feature type="region of interest" description="Disordered" evidence="12">
    <location>
        <begin position="236"/>
        <end position="333"/>
    </location>
</feature>
<dbReference type="GO" id="GO:0042981">
    <property type="term" value="P:regulation of apoptotic process"/>
    <property type="evidence" value="ECO:0007669"/>
    <property type="project" value="UniProtKB-ARBA"/>
</dbReference>
<dbReference type="GO" id="GO:0035567">
    <property type="term" value="P:non-canonical Wnt signaling pathway"/>
    <property type="evidence" value="ECO:0007669"/>
    <property type="project" value="TreeGrafter"/>
</dbReference>
<evidence type="ECO:0000259" key="13">
    <source>
        <dbReference type="PROSITE" id="PS50038"/>
    </source>
</evidence>
<keyword evidence="16" id="KW-1185">Reference proteome</keyword>
<organism evidence="15 16">
    <name type="scientific">Ovis ammon polii</name>
    <dbReference type="NCBI Taxonomy" id="230172"/>
    <lineage>
        <taxon>Eukaryota</taxon>
        <taxon>Metazoa</taxon>
        <taxon>Chordata</taxon>
        <taxon>Craniata</taxon>
        <taxon>Vertebrata</taxon>
        <taxon>Euteleostomi</taxon>
        <taxon>Mammalia</taxon>
        <taxon>Eutheria</taxon>
        <taxon>Laurasiatheria</taxon>
        <taxon>Artiodactyla</taxon>
        <taxon>Ruminantia</taxon>
        <taxon>Pecora</taxon>
        <taxon>Bovidae</taxon>
        <taxon>Caprinae</taxon>
        <taxon>Ovis</taxon>
    </lineage>
</organism>
<dbReference type="Gene3D" id="2.40.50.120">
    <property type="match status" value="1"/>
</dbReference>
<comment type="similarity">
    <text evidence="2">Belongs to the secreted frizzled-related protein (sFRP) family.</text>
</comment>
<feature type="disulfide bond" evidence="11">
    <location>
        <begin position="383"/>
        <end position="429"/>
    </location>
</feature>
<comment type="subcellular location">
    <subcellularLocation>
        <location evidence="1">Secreted</location>
    </subcellularLocation>
</comment>
<sequence length="628" mass="70114">MEESKRKEKRRKRPGAGESEQRSHPEQRLDFSQRVNVNEQRELTEHGLSWPEVTSEPFFCTRSTFSEGTALLSVYQDRLHSEHPAMTQPGTCWVTATISTCLLQAYKCGRYVGKGLSKGPQHIFPASECSIKHLAKDRMDMCDPDISTEVKTGAVKESEDRPCCRPLPFTRQLLRTLTQSPCQHRQGAVNSVAQQTSRVQREGHPWPGLSQLSDVPALLMIQGFLCDLGKPLNTSLRPHDLHKKGQENSGRAPAAAHSAPPGRSPPGAARGLSARSPAQNLARAVPRAPGVSALTSRPRSRAKRCERTREELRPPPPPLHRLGSLRPPGGRAPTMPQGPGSLLLIVLASHCCLGSARGLFFGQSDFPYKRSNCKPIPANLQLCHGIEYQNMRLPNLLGHETMKEVLEQAGAWIPLVMKQCHPDTKKFLCSLFAPVCLDDLDETIQPCHSLCVQVKDRCAPVMSAFGFPWPDMLDCDRFPQDNDLCIPLASSDHLLPATEEAPKVCEACKTKNEDDNDIMETLCKNDFALKIKVKEITYINRDTKIILETKSKTIYKLNGVSEKDLKKSVLWLKDSLQCTCEEMNDINAPYLVMGQKLGGELVITSVKRWQKGQREFKRISRSIRKLQC</sequence>
<feature type="compositionally biased region" description="Basic and acidic residues" evidence="12">
    <location>
        <begin position="19"/>
        <end position="31"/>
    </location>
</feature>
<feature type="domain" description="FZ" evidence="13">
    <location>
        <begin position="368"/>
        <end position="488"/>
    </location>
</feature>
<dbReference type="PROSITE" id="PS50189">
    <property type="entry name" value="NTR"/>
    <property type="match status" value="1"/>
</dbReference>
<feature type="region of interest" description="Disordered" evidence="12">
    <location>
        <begin position="1"/>
        <end position="33"/>
    </location>
</feature>
<dbReference type="GO" id="GO:0005615">
    <property type="term" value="C:extracellular space"/>
    <property type="evidence" value="ECO:0007669"/>
    <property type="project" value="TreeGrafter"/>
</dbReference>
<dbReference type="FunFam" id="2.40.50.120:FF:000006">
    <property type="entry name" value="Secreted frizzled-related protein 2"/>
    <property type="match status" value="1"/>
</dbReference>
<evidence type="ECO:0000256" key="11">
    <source>
        <dbReference type="PROSITE-ProRule" id="PRU00090"/>
    </source>
</evidence>
<evidence type="ECO:0000256" key="12">
    <source>
        <dbReference type="SAM" id="MobiDB-lite"/>
    </source>
</evidence>
<feature type="compositionally biased region" description="Polar residues" evidence="12">
    <location>
        <begin position="188"/>
        <end position="198"/>
    </location>
</feature>
<proteinExistence type="inferred from homology"/>
<dbReference type="Pfam" id="PF01759">
    <property type="entry name" value="NTR"/>
    <property type="match status" value="1"/>
</dbReference>
<evidence type="ECO:0000256" key="9">
    <source>
        <dbReference type="ARBA" id="ARBA00055782"/>
    </source>
</evidence>
<dbReference type="InterPro" id="IPR036790">
    <property type="entry name" value="Frizzled_dom_sf"/>
</dbReference>
<dbReference type="SMART" id="SM00643">
    <property type="entry name" value="C345C"/>
    <property type="match status" value="1"/>
</dbReference>
<name>A0AAD4Y378_OVIAM</name>
<evidence type="ECO:0000256" key="5">
    <source>
        <dbReference type="ARBA" id="ARBA00022687"/>
    </source>
</evidence>
<dbReference type="InterPro" id="IPR008993">
    <property type="entry name" value="TIMP-like_OB-fold"/>
</dbReference>
<evidence type="ECO:0000256" key="10">
    <source>
        <dbReference type="ARBA" id="ARBA00070239"/>
    </source>
</evidence>
<dbReference type="AlphaFoldDB" id="A0AAD4Y378"/>
<keyword evidence="6" id="KW-0732">Signal</keyword>
<feature type="disulfide bond" evidence="11">
    <location>
        <begin position="451"/>
        <end position="475"/>
    </location>
</feature>
<reference evidence="15" key="1">
    <citation type="submission" date="2022-03" db="EMBL/GenBank/DDBJ databases">
        <title>Genomic analyses of argali, domestic sheep and their hybrids provide insights into chromosomal evolution, heterosis and genetic basis of agronomic traits.</title>
        <authorList>
            <person name="Li M."/>
        </authorList>
    </citation>
    <scope>NUCLEOTIDE SEQUENCE</scope>
    <source>
        <strain evidence="15">CAU-MHL-2022a</strain>
        <tissue evidence="15">Skin</tissue>
    </source>
</reference>
<comment type="caution">
    <text evidence="11">Lacks conserved residue(s) required for the propagation of feature annotation.</text>
</comment>
<evidence type="ECO:0000313" key="16">
    <source>
        <dbReference type="Proteomes" id="UP001214576"/>
    </source>
</evidence>
<dbReference type="PROSITE" id="PS50038">
    <property type="entry name" value="FZ"/>
    <property type="match status" value="1"/>
</dbReference>
<dbReference type="SUPFAM" id="SSF63501">
    <property type="entry name" value="Frizzled cysteine-rich domain"/>
    <property type="match status" value="1"/>
</dbReference>
<dbReference type="Proteomes" id="UP001214576">
    <property type="component" value="Unassembled WGS sequence"/>
</dbReference>
<keyword evidence="5" id="KW-0879">Wnt signaling pathway</keyword>
<evidence type="ECO:0000259" key="14">
    <source>
        <dbReference type="PROSITE" id="PS50189"/>
    </source>
</evidence>
<keyword evidence="4" id="KW-0964">Secreted</keyword>
<dbReference type="SMART" id="SM00063">
    <property type="entry name" value="FRI"/>
    <property type="match status" value="1"/>
</dbReference>
<accession>A0AAD4Y378</accession>
<dbReference type="PANTHER" id="PTHR11309">
    <property type="entry name" value="FRIZZLED"/>
    <property type="match status" value="1"/>
</dbReference>
<feature type="domain" description="NTR" evidence="14">
    <location>
        <begin position="505"/>
        <end position="628"/>
    </location>
</feature>
<dbReference type="InterPro" id="IPR018933">
    <property type="entry name" value="Netrin_module_non-TIMP"/>
</dbReference>
<feature type="compositionally biased region" description="Basic and acidic residues" evidence="12">
    <location>
        <begin position="303"/>
        <end position="313"/>
    </location>
</feature>
<dbReference type="SUPFAM" id="SSF50242">
    <property type="entry name" value="TIMP-like"/>
    <property type="match status" value="1"/>
</dbReference>
<feature type="compositionally biased region" description="Low complexity" evidence="12">
    <location>
        <begin position="320"/>
        <end position="331"/>
    </location>
</feature>
<dbReference type="InterPro" id="IPR001134">
    <property type="entry name" value="Netrin_domain"/>
</dbReference>
<feature type="region of interest" description="Disordered" evidence="12">
    <location>
        <begin position="188"/>
        <end position="209"/>
    </location>
</feature>
<evidence type="ECO:0000256" key="2">
    <source>
        <dbReference type="ARBA" id="ARBA00010054"/>
    </source>
</evidence>
<dbReference type="GO" id="GO:0060070">
    <property type="term" value="P:canonical Wnt signaling pathway"/>
    <property type="evidence" value="ECO:0007669"/>
    <property type="project" value="TreeGrafter"/>
</dbReference>
<evidence type="ECO:0000313" key="15">
    <source>
        <dbReference type="EMBL" id="KAI4536005.1"/>
    </source>
</evidence>
<dbReference type="Pfam" id="PF01392">
    <property type="entry name" value="Fz"/>
    <property type="match status" value="1"/>
</dbReference>
<evidence type="ECO:0000256" key="6">
    <source>
        <dbReference type="ARBA" id="ARBA00022729"/>
    </source>
</evidence>
<feature type="disulfide bond" evidence="11">
    <location>
        <begin position="420"/>
        <end position="458"/>
    </location>
</feature>
<dbReference type="FunFam" id="1.10.2000.10:FF:000001">
    <property type="entry name" value="secreted frizzled-related protein 2"/>
    <property type="match status" value="1"/>
</dbReference>
<dbReference type="PANTHER" id="PTHR11309:SF45">
    <property type="entry name" value="SECRETED FRIZZLED-RELATED PROTEIN 2"/>
    <property type="match status" value="1"/>
</dbReference>
<keyword evidence="7" id="KW-0221">Differentiation</keyword>
<dbReference type="InterPro" id="IPR041764">
    <property type="entry name" value="SFRP2_CRD"/>
</dbReference>
<evidence type="ECO:0000256" key="8">
    <source>
        <dbReference type="ARBA" id="ARBA00023157"/>
    </source>
</evidence>
<evidence type="ECO:0000256" key="3">
    <source>
        <dbReference type="ARBA" id="ARBA00022473"/>
    </source>
</evidence>
<dbReference type="CDD" id="cd07446">
    <property type="entry name" value="CRD_SFRP2"/>
    <property type="match status" value="1"/>
</dbReference>
<protein>
    <recommendedName>
        <fullName evidence="10">Secreted frizzled-related protein 2</fullName>
    </recommendedName>
</protein>
<feature type="compositionally biased region" description="Basic and acidic residues" evidence="12">
    <location>
        <begin position="237"/>
        <end position="246"/>
    </location>
</feature>
<comment type="caution">
    <text evidence="15">The sequence shown here is derived from an EMBL/GenBank/DDBJ whole genome shotgun (WGS) entry which is preliminary data.</text>
</comment>
<dbReference type="GO" id="GO:0030154">
    <property type="term" value="P:cell differentiation"/>
    <property type="evidence" value="ECO:0007669"/>
    <property type="project" value="UniProtKB-KW"/>
</dbReference>
<evidence type="ECO:0000256" key="7">
    <source>
        <dbReference type="ARBA" id="ARBA00022782"/>
    </source>
</evidence>
<keyword evidence="8 11" id="KW-1015">Disulfide bond</keyword>
<dbReference type="InterPro" id="IPR020067">
    <property type="entry name" value="Frizzled_dom"/>
</dbReference>
<gene>
    <name evidence="15" type="ORF">MG293_013397</name>
</gene>
<dbReference type="GO" id="GO:0017147">
    <property type="term" value="F:Wnt-protein binding"/>
    <property type="evidence" value="ECO:0007669"/>
    <property type="project" value="TreeGrafter"/>
</dbReference>
<dbReference type="EMBL" id="JAKZEL010000016">
    <property type="protein sequence ID" value="KAI4536005.1"/>
    <property type="molecule type" value="Genomic_DNA"/>
</dbReference>
<evidence type="ECO:0000256" key="4">
    <source>
        <dbReference type="ARBA" id="ARBA00022525"/>
    </source>
</evidence>
<dbReference type="InterPro" id="IPR015526">
    <property type="entry name" value="Frizzled/SFRP"/>
</dbReference>